<evidence type="ECO:0000259" key="1">
    <source>
        <dbReference type="Pfam" id="PF03559"/>
    </source>
</evidence>
<reference evidence="2 3" key="1">
    <citation type="submission" date="2020-01" db="EMBL/GenBank/DDBJ databases">
        <title>Kibdelosporangium persica a novel Actinomycetes from a hot desert in Iran.</title>
        <authorList>
            <person name="Safaei N."/>
            <person name="Zaburannyi N."/>
            <person name="Mueller R."/>
            <person name="Wink J."/>
        </authorList>
    </citation>
    <scope>NUCLEOTIDE SEQUENCE [LARGE SCALE GENOMIC DNA]</scope>
    <source>
        <strain evidence="2 3">4NS15</strain>
    </source>
</reference>
<evidence type="ECO:0000313" key="3">
    <source>
        <dbReference type="Proteomes" id="UP000763557"/>
    </source>
</evidence>
<proteinExistence type="predicted"/>
<sequence length="456" mass="51070">MTSTSAAPVTGDGVLTTIAEFDQWWAGRHRAGRFEVTRIPFAELDTWHFDEATGNLGHDSGRFFTIEGLQVEVGGGAVDWQPIINQPEIGLLGIVVKEFGGVLHCLMQAKMEPGNVNTLQLSPTVQATRSNYTQVHRGATTRYLDLFIGPDRGEVLVDVLQSEQGAWFWRKRNRNVVVRITEDVPINDDYRWLPLHLVRELMRVDNLVNMDARTVLSCMPFAQPDEAVQSKGTSFADALTRSYLSDKALHTSGAVLSWFTEAKTMCDWSVRLIPVGEVRNWSRTEYEIADDAGRDFRIIGVRVEAGNREVAAWTQPLLEPRGQGLAIFVTRSINDVLHVLVQARPEIGLLDLVEMGPTVQLLPGRDPADVDDPFVKGVATGEVGRIRYDTVLSEEGGRFLNALTRYRVVEVGDEFPVDVPPNFCWLTVRQLMDLLRHGHYLNIEARSLLACVHSLW</sequence>
<dbReference type="Gene3D" id="3.90.79.40">
    <property type="entry name" value="EvaA sugar 2,3-dehydratase subunit"/>
    <property type="match status" value="2"/>
</dbReference>
<organism evidence="2 3">
    <name type="scientific">Kibdelosporangium persicum</name>
    <dbReference type="NCBI Taxonomy" id="2698649"/>
    <lineage>
        <taxon>Bacteria</taxon>
        <taxon>Bacillati</taxon>
        <taxon>Actinomycetota</taxon>
        <taxon>Actinomycetes</taxon>
        <taxon>Pseudonocardiales</taxon>
        <taxon>Pseudonocardiaceae</taxon>
        <taxon>Kibdelosporangium</taxon>
    </lineage>
</organism>
<name>A0ABX2F9E6_9PSEU</name>
<feature type="domain" description="dTDP-4-dehydro-6-deoxy-alpha-D-glucopyranose 2,3-dehydratase" evidence="1">
    <location>
        <begin position="254"/>
        <end position="452"/>
    </location>
</feature>
<dbReference type="InterPro" id="IPR005212">
    <property type="entry name" value="EvaA-like"/>
</dbReference>
<dbReference type="EMBL" id="JAAATY010000017">
    <property type="protein sequence ID" value="NRN67991.1"/>
    <property type="molecule type" value="Genomic_DNA"/>
</dbReference>
<feature type="domain" description="dTDP-4-dehydro-6-deoxy-alpha-D-glucopyranose 2,3-dehydratase" evidence="1">
    <location>
        <begin position="19"/>
        <end position="219"/>
    </location>
</feature>
<dbReference type="InterPro" id="IPR038153">
    <property type="entry name" value="EvaA-like_sf"/>
</dbReference>
<dbReference type="Proteomes" id="UP000763557">
    <property type="component" value="Unassembled WGS sequence"/>
</dbReference>
<evidence type="ECO:0000313" key="2">
    <source>
        <dbReference type="EMBL" id="NRN67991.1"/>
    </source>
</evidence>
<dbReference type="Pfam" id="PF03559">
    <property type="entry name" value="Hexose_dehydrat"/>
    <property type="match status" value="2"/>
</dbReference>
<comment type="caution">
    <text evidence="2">The sequence shown here is derived from an EMBL/GenBank/DDBJ whole genome shotgun (WGS) entry which is preliminary data.</text>
</comment>
<gene>
    <name evidence="2" type="ORF">GC106_52320</name>
</gene>
<protein>
    <submittedName>
        <fullName evidence="2">D-olivose, D-oliose and D-mycarose 2,3-dehydratase</fullName>
    </submittedName>
</protein>
<dbReference type="RefSeq" id="WP_312872890.1">
    <property type="nucleotide sequence ID" value="NZ_CBCSGW010000009.1"/>
</dbReference>
<accession>A0ABX2F9E6</accession>
<keyword evidence="3" id="KW-1185">Reference proteome</keyword>